<keyword evidence="2" id="KW-1185">Reference proteome</keyword>
<evidence type="ECO:0000313" key="1">
    <source>
        <dbReference type="EMBL" id="MFF5918611.1"/>
    </source>
</evidence>
<dbReference type="Proteomes" id="UP001602370">
    <property type="component" value="Unassembled WGS sequence"/>
</dbReference>
<gene>
    <name evidence="1" type="ORF">ACFY8C_09710</name>
</gene>
<reference evidence="1 2" key="1">
    <citation type="submission" date="2024-10" db="EMBL/GenBank/DDBJ databases">
        <title>The Natural Products Discovery Center: Release of the First 8490 Sequenced Strains for Exploring Actinobacteria Biosynthetic Diversity.</title>
        <authorList>
            <person name="Kalkreuter E."/>
            <person name="Kautsar S.A."/>
            <person name="Yang D."/>
            <person name="Bader C.D."/>
            <person name="Teijaro C.N."/>
            <person name="Fluegel L."/>
            <person name="Davis C.M."/>
            <person name="Simpson J.R."/>
            <person name="Lauterbach L."/>
            <person name="Steele A.D."/>
            <person name="Gui C."/>
            <person name="Meng S."/>
            <person name="Li G."/>
            <person name="Viehrig K."/>
            <person name="Ye F."/>
            <person name="Su P."/>
            <person name="Kiefer A.F."/>
            <person name="Nichols A."/>
            <person name="Cepeda A.J."/>
            <person name="Yan W."/>
            <person name="Fan B."/>
            <person name="Jiang Y."/>
            <person name="Adhikari A."/>
            <person name="Zheng C.-J."/>
            <person name="Schuster L."/>
            <person name="Cowan T.M."/>
            <person name="Smanski M.J."/>
            <person name="Chevrette M.G."/>
            <person name="De Carvalho L.P.S."/>
            <person name="Shen B."/>
        </authorList>
    </citation>
    <scope>NUCLEOTIDE SEQUENCE [LARGE SCALE GENOMIC DNA]</scope>
    <source>
        <strain evidence="1 2">NPDC012605</strain>
    </source>
</reference>
<organism evidence="1 2">
    <name type="scientific">Streptomyces flavochromogenes</name>
    <dbReference type="NCBI Taxonomy" id="68199"/>
    <lineage>
        <taxon>Bacteria</taxon>
        <taxon>Bacillati</taxon>
        <taxon>Actinomycetota</taxon>
        <taxon>Actinomycetes</taxon>
        <taxon>Kitasatosporales</taxon>
        <taxon>Streptomycetaceae</taxon>
        <taxon>Streptomyces</taxon>
    </lineage>
</organism>
<name>A0ABW6XMA7_9ACTN</name>
<dbReference type="RefSeq" id="WP_388306146.1">
    <property type="nucleotide sequence ID" value="NZ_JBIBDZ010000002.1"/>
</dbReference>
<sequence length="322" mass="37251">MDGQKEYPGSGSSYDTLRRLKEEGRIIMPLSATHYLETFHRSDWESRWALSSVMSDLSDFCTVAPIHKLQRAEVARAVSRRLTPRKLHPIPALGVIGFGVDHAFASEYGRFRYVENIETNDRPEGPPVDPGEYRIDRIRHLSSEWEYQWYSLAFLPVGGDDFGLDRITQHRRGRRYAEDEARRSAELHAAGSKEMMSRALITEDFNSLVDDINWICEILNVDPHRLIRKRGDVYSFVFDIPTRHVFHALRSSRYVNPQQGWHQHDFADFMALAVAIPYCDVVVTERHWRHVAIQAGLDKTYDTQIFHKLDDAVAALQILTNR</sequence>
<protein>
    <submittedName>
        <fullName evidence="1">Uncharacterized protein</fullName>
    </submittedName>
</protein>
<accession>A0ABW6XMA7</accession>
<proteinExistence type="predicted"/>
<evidence type="ECO:0000313" key="2">
    <source>
        <dbReference type="Proteomes" id="UP001602370"/>
    </source>
</evidence>
<dbReference type="EMBL" id="JBIBDZ010000002">
    <property type="protein sequence ID" value="MFF5918611.1"/>
    <property type="molecule type" value="Genomic_DNA"/>
</dbReference>
<comment type="caution">
    <text evidence="1">The sequence shown here is derived from an EMBL/GenBank/DDBJ whole genome shotgun (WGS) entry which is preliminary data.</text>
</comment>